<evidence type="ECO:0000256" key="3">
    <source>
        <dbReference type="ARBA" id="ARBA00022605"/>
    </source>
</evidence>
<keyword evidence="10" id="KW-0963">Cytoplasm</keyword>
<accession>A0ABU1TPG6</accession>
<dbReference type="PRINTS" id="PR00096">
    <property type="entry name" value="GATASE"/>
</dbReference>
<keyword evidence="3 10" id="KW-0028">Amino-acid biosynthesis</keyword>
<dbReference type="EMBL" id="JAVDVI010000007">
    <property type="protein sequence ID" value="MDR6967860.1"/>
    <property type="molecule type" value="Genomic_DNA"/>
</dbReference>
<keyword evidence="5 10" id="KW-0315">Glutamine amidotransferase</keyword>
<feature type="active site" evidence="10">
    <location>
        <position position="187"/>
    </location>
</feature>
<keyword evidence="12" id="KW-0328">Glycosyltransferase</keyword>
<evidence type="ECO:0000256" key="2">
    <source>
        <dbReference type="ARBA" id="ARBA00011152"/>
    </source>
</evidence>
<dbReference type="Pfam" id="PF00117">
    <property type="entry name" value="GATase"/>
    <property type="match status" value="1"/>
</dbReference>
<dbReference type="Proteomes" id="UP001255185">
    <property type="component" value="Unassembled WGS sequence"/>
</dbReference>
<keyword evidence="7 10" id="KW-0456">Lyase</keyword>
<dbReference type="InterPro" id="IPR017926">
    <property type="entry name" value="GATASE"/>
</dbReference>
<keyword evidence="13" id="KW-1185">Reference proteome</keyword>
<dbReference type="PANTHER" id="PTHR42701:SF1">
    <property type="entry name" value="IMIDAZOLE GLYCEROL PHOSPHATE SYNTHASE SUBUNIT HISH"/>
    <property type="match status" value="1"/>
</dbReference>
<comment type="subunit">
    <text evidence="2 10">Heterodimer of HisH and HisF.</text>
</comment>
<feature type="domain" description="Glutamine amidotransferase" evidence="11">
    <location>
        <begin position="4"/>
        <end position="201"/>
    </location>
</feature>
<dbReference type="PROSITE" id="PS51273">
    <property type="entry name" value="GATASE_TYPE_1"/>
    <property type="match status" value="1"/>
</dbReference>
<keyword evidence="6 10" id="KW-0368">Histidine biosynthesis</keyword>
<dbReference type="CDD" id="cd01748">
    <property type="entry name" value="GATase1_IGP_Synthase"/>
    <property type="match status" value="1"/>
</dbReference>
<organism evidence="12 13">
    <name type="scientific">Flavobacterium arsenatis</name>
    <dbReference type="NCBI Taxonomy" id="1484332"/>
    <lineage>
        <taxon>Bacteria</taxon>
        <taxon>Pseudomonadati</taxon>
        <taxon>Bacteroidota</taxon>
        <taxon>Flavobacteriia</taxon>
        <taxon>Flavobacteriales</taxon>
        <taxon>Flavobacteriaceae</taxon>
        <taxon>Flavobacterium</taxon>
    </lineage>
</organism>
<evidence type="ECO:0000256" key="6">
    <source>
        <dbReference type="ARBA" id="ARBA00023102"/>
    </source>
</evidence>
<dbReference type="EC" id="3.5.1.2" evidence="10"/>
<gene>
    <name evidence="10" type="primary">hisH</name>
    <name evidence="12" type="ORF">J2X31_001874</name>
</gene>
<keyword evidence="12" id="KW-0808">Transferase</keyword>
<evidence type="ECO:0000259" key="11">
    <source>
        <dbReference type="Pfam" id="PF00117"/>
    </source>
</evidence>
<name>A0ABU1TPG6_9FLAO</name>
<feature type="active site" evidence="10">
    <location>
        <position position="185"/>
    </location>
</feature>
<evidence type="ECO:0000256" key="8">
    <source>
        <dbReference type="ARBA" id="ARBA00047838"/>
    </source>
</evidence>
<evidence type="ECO:0000313" key="12">
    <source>
        <dbReference type="EMBL" id="MDR6967860.1"/>
    </source>
</evidence>
<dbReference type="EC" id="4.3.2.10" evidence="10"/>
<dbReference type="GO" id="GO:0016757">
    <property type="term" value="F:glycosyltransferase activity"/>
    <property type="evidence" value="ECO:0007669"/>
    <property type="project" value="UniProtKB-KW"/>
</dbReference>
<protein>
    <recommendedName>
        <fullName evidence="10">Imidazole glycerol phosphate synthase subunit HisH</fullName>
        <ecNumber evidence="10">4.3.2.10</ecNumber>
    </recommendedName>
    <alternativeName>
        <fullName evidence="10">IGP synthase glutaminase subunit</fullName>
        <ecNumber evidence="10">3.5.1.2</ecNumber>
    </alternativeName>
    <alternativeName>
        <fullName evidence="10">IGP synthase subunit HisH</fullName>
    </alternativeName>
    <alternativeName>
        <fullName evidence="10">ImGP synthase subunit HisH</fullName>
        <shortName evidence="10">IGPS subunit HisH</shortName>
    </alternativeName>
</protein>
<evidence type="ECO:0000256" key="5">
    <source>
        <dbReference type="ARBA" id="ARBA00022962"/>
    </source>
</evidence>
<dbReference type="PIRSF" id="PIRSF000495">
    <property type="entry name" value="Amidotransf_hisH"/>
    <property type="match status" value="1"/>
</dbReference>
<comment type="caution">
    <text evidence="12">The sequence shown here is derived from an EMBL/GenBank/DDBJ whole genome shotgun (WGS) entry which is preliminary data.</text>
</comment>
<comment type="function">
    <text evidence="10">IGPS catalyzes the conversion of PRFAR and glutamine to IGP, AICAR and glutamate. The HisH subunit catalyzes the hydrolysis of glutamine to glutamate and ammonia as part of the synthesis of IGP and AICAR. The resulting ammonia molecule is channeled to the active site of HisF.</text>
</comment>
<dbReference type="SUPFAM" id="SSF52317">
    <property type="entry name" value="Class I glutamine amidotransferase-like"/>
    <property type="match status" value="1"/>
</dbReference>
<evidence type="ECO:0000256" key="4">
    <source>
        <dbReference type="ARBA" id="ARBA00022801"/>
    </source>
</evidence>
<sequence>MIIIIDYGMGNLKSIYRKIERENKDVKISATPNDIILADKIILPGVGHFGSAINNIKSNNFWDAINEHVLVKNKPVLGICLGMQLMAKSSEEGNVSGFGWFDAEVVKFEMANKFAFKVPHTGWNSAIKQKKSSLLEGITDEESFYFVHSYHVKCNDSRDVLTTTNYSYEFVSAIERNNIFGVQFHPEKSHSQGQQLFKNFINL</sequence>
<dbReference type="Gene3D" id="3.40.50.880">
    <property type="match status" value="1"/>
</dbReference>
<comment type="subcellular location">
    <subcellularLocation>
        <location evidence="10">Cytoplasm</location>
    </subcellularLocation>
</comment>
<keyword evidence="4 10" id="KW-0378">Hydrolase</keyword>
<dbReference type="PANTHER" id="PTHR42701">
    <property type="entry name" value="IMIDAZOLE GLYCEROL PHOSPHATE SYNTHASE SUBUNIT HISH"/>
    <property type="match status" value="1"/>
</dbReference>
<comment type="catalytic activity">
    <reaction evidence="9 10">
        <text>L-glutamine + H2O = L-glutamate + NH4(+)</text>
        <dbReference type="Rhea" id="RHEA:15889"/>
        <dbReference type="ChEBI" id="CHEBI:15377"/>
        <dbReference type="ChEBI" id="CHEBI:28938"/>
        <dbReference type="ChEBI" id="CHEBI:29985"/>
        <dbReference type="ChEBI" id="CHEBI:58359"/>
        <dbReference type="EC" id="3.5.1.2"/>
    </reaction>
</comment>
<dbReference type="InterPro" id="IPR029062">
    <property type="entry name" value="Class_I_gatase-like"/>
</dbReference>
<evidence type="ECO:0000256" key="9">
    <source>
        <dbReference type="ARBA" id="ARBA00049534"/>
    </source>
</evidence>
<feature type="active site" description="Nucleophile" evidence="10">
    <location>
        <position position="80"/>
    </location>
</feature>
<evidence type="ECO:0000256" key="1">
    <source>
        <dbReference type="ARBA" id="ARBA00005091"/>
    </source>
</evidence>
<evidence type="ECO:0000256" key="10">
    <source>
        <dbReference type="HAMAP-Rule" id="MF_00278"/>
    </source>
</evidence>
<dbReference type="InterPro" id="IPR010139">
    <property type="entry name" value="Imidazole-glycPsynth_HisH"/>
</dbReference>
<comment type="catalytic activity">
    <reaction evidence="8 10">
        <text>5-[(5-phospho-1-deoxy-D-ribulos-1-ylimino)methylamino]-1-(5-phospho-beta-D-ribosyl)imidazole-4-carboxamide + L-glutamine = D-erythro-1-(imidazol-4-yl)glycerol 3-phosphate + 5-amino-1-(5-phospho-beta-D-ribosyl)imidazole-4-carboxamide + L-glutamate + H(+)</text>
        <dbReference type="Rhea" id="RHEA:24793"/>
        <dbReference type="ChEBI" id="CHEBI:15378"/>
        <dbReference type="ChEBI" id="CHEBI:29985"/>
        <dbReference type="ChEBI" id="CHEBI:58278"/>
        <dbReference type="ChEBI" id="CHEBI:58359"/>
        <dbReference type="ChEBI" id="CHEBI:58475"/>
        <dbReference type="ChEBI" id="CHEBI:58525"/>
        <dbReference type="EC" id="4.3.2.10"/>
    </reaction>
</comment>
<dbReference type="NCBIfam" id="TIGR01855">
    <property type="entry name" value="IMP_synth_hisH"/>
    <property type="match status" value="1"/>
</dbReference>
<dbReference type="RefSeq" id="WP_310026229.1">
    <property type="nucleotide sequence ID" value="NZ_JAVDVI010000007.1"/>
</dbReference>
<comment type="pathway">
    <text evidence="1 10">Amino-acid biosynthesis; L-histidine biosynthesis; L-histidine from 5-phospho-alpha-D-ribose 1-diphosphate: step 5/9.</text>
</comment>
<dbReference type="HAMAP" id="MF_00278">
    <property type="entry name" value="HisH"/>
    <property type="match status" value="1"/>
</dbReference>
<reference evidence="12 13" key="1">
    <citation type="submission" date="2023-07" db="EMBL/GenBank/DDBJ databases">
        <title>Sorghum-associated microbial communities from plants grown in Nebraska, USA.</title>
        <authorList>
            <person name="Schachtman D."/>
        </authorList>
    </citation>
    <scope>NUCLEOTIDE SEQUENCE [LARGE SCALE GENOMIC DNA]</scope>
    <source>
        <strain evidence="12 13">3773</strain>
    </source>
</reference>
<evidence type="ECO:0000256" key="7">
    <source>
        <dbReference type="ARBA" id="ARBA00023239"/>
    </source>
</evidence>
<proteinExistence type="inferred from homology"/>
<evidence type="ECO:0000313" key="13">
    <source>
        <dbReference type="Proteomes" id="UP001255185"/>
    </source>
</evidence>